<evidence type="ECO:0000259" key="2">
    <source>
        <dbReference type="Pfam" id="PF19843"/>
    </source>
</evidence>
<protein>
    <recommendedName>
        <fullName evidence="2">DUF6318 domain-containing protein</fullName>
    </recommendedName>
</protein>
<dbReference type="AlphaFoldDB" id="A0A7M4DNG3"/>
<sequence>MTRGSWRGRRRQWYVPTAALALVMLVAGCDGGDPVEPPTSVTESSEEPTTEEPTTEEPTTAEPTEFPSPERPAAMDESGPDGAIAAARYFFELVTYSQNTADTSQLQEVSDPECDFCLGVLRVVSLMVEDEAEFSGGEYDLDEESVQVDNIDDTYTVTFDLNQGGGVARYPDGREEELPPGEYSGVVLTALFNESSWLVLDVVIPGATS</sequence>
<name>A0A7M4DNG3_9MICO</name>
<dbReference type="Proteomes" id="UP000419743">
    <property type="component" value="Unassembled WGS sequence"/>
</dbReference>
<gene>
    <name evidence="3" type="ORF">HALOF300_03693</name>
</gene>
<evidence type="ECO:0000313" key="4">
    <source>
        <dbReference type="Proteomes" id="UP000419743"/>
    </source>
</evidence>
<dbReference type="EMBL" id="CACRYJ010000053">
    <property type="protein sequence ID" value="VZO38976.1"/>
    <property type="molecule type" value="Genomic_DNA"/>
</dbReference>
<feature type="region of interest" description="Disordered" evidence="1">
    <location>
        <begin position="28"/>
        <end position="80"/>
    </location>
</feature>
<comment type="caution">
    <text evidence="3">The sequence shown here is derived from an EMBL/GenBank/DDBJ whole genome shotgun (WGS) entry which is preliminary data.</text>
</comment>
<feature type="compositionally biased region" description="Low complexity" evidence="1">
    <location>
        <begin position="56"/>
        <end position="67"/>
    </location>
</feature>
<keyword evidence="4" id="KW-1185">Reference proteome</keyword>
<feature type="domain" description="DUF6318" evidence="2">
    <location>
        <begin position="62"/>
        <end position="200"/>
    </location>
</feature>
<accession>A0A7M4DNG3</accession>
<evidence type="ECO:0000256" key="1">
    <source>
        <dbReference type="SAM" id="MobiDB-lite"/>
    </source>
</evidence>
<dbReference type="InterPro" id="IPR046281">
    <property type="entry name" value="DUF6318"/>
</dbReference>
<dbReference type="PROSITE" id="PS51257">
    <property type="entry name" value="PROKAR_LIPOPROTEIN"/>
    <property type="match status" value="1"/>
</dbReference>
<organism evidence="3 4">
    <name type="scientific">Occultella aeris</name>
    <dbReference type="NCBI Taxonomy" id="2761496"/>
    <lineage>
        <taxon>Bacteria</taxon>
        <taxon>Bacillati</taxon>
        <taxon>Actinomycetota</taxon>
        <taxon>Actinomycetes</taxon>
        <taxon>Micrococcales</taxon>
        <taxon>Ruaniaceae</taxon>
        <taxon>Occultella</taxon>
    </lineage>
</organism>
<dbReference type="RefSeq" id="WP_156742339.1">
    <property type="nucleotide sequence ID" value="NZ_CACRYJ010000053.1"/>
</dbReference>
<dbReference type="Pfam" id="PF19843">
    <property type="entry name" value="DUF6318"/>
    <property type="match status" value="1"/>
</dbReference>
<proteinExistence type="predicted"/>
<evidence type="ECO:0000313" key="3">
    <source>
        <dbReference type="EMBL" id="VZO38976.1"/>
    </source>
</evidence>
<feature type="compositionally biased region" description="Acidic residues" evidence="1">
    <location>
        <begin position="44"/>
        <end position="55"/>
    </location>
</feature>
<reference evidence="3 4" key="1">
    <citation type="submission" date="2019-11" db="EMBL/GenBank/DDBJ databases">
        <authorList>
            <person name="Criscuolo A."/>
        </authorList>
    </citation>
    <scope>NUCLEOTIDE SEQUENCE [LARGE SCALE GENOMIC DNA]</scope>
    <source>
        <strain evidence="3">CIP111667</strain>
    </source>
</reference>